<sequence>MADIITTEGGFRLQDGTVLYQKTWKERHPVLSPIILDTTARVGDALSTMNKTFHFVSDAQVDRKSQRSLRSHVMKGKNSGKTFHRASRLDLARQRPYRYSAPRTSHKETSKNTSLPRTTVERNIGNVFLTVPCPVELRPDSLRIINQFYMYVVQKMYPSQLGLSLDEGKSMWFNYMLADEAAAHCSIALMETCNEFFYSQGVSSAKALHHLSQAFTLVNRRIQSDEALSDSTLGIILMLIFQEQLRKAKWESKVHYEGLRKMVELRGGLTRLEGNHPLVLKICKTDITYALQYGGPVVFFRDRFSEVSNMLSAKGFNLDRIPATSSIPYNSLNPYLHNILIDATSFTTLSNHLPPNQPINISAFQEMLISILSRLIRFRPLQSPMPECTVEAAYHIGLIVLMMTVFLQFDHRRILEYELVSLRLRDVVESGLDEEEPELALWLVFLGGIWTSGGSKGWFVERICGLVGRMGMRSWAEVQGLVCKFPWVGALHGPLGRGVWELVGVCYAVID</sequence>
<dbReference type="PANTHER" id="PTHR37540">
    <property type="entry name" value="TRANSCRIPTION FACTOR (ACR-2), PUTATIVE-RELATED-RELATED"/>
    <property type="match status" value="1"/>
</dbReference>
<dbReference type="Proteomes" id="UP000247233">
    <property type="component" value="Unassembled WGS sequence"/>
</dbReference>
<dbReference type="GeneID" id="37070434"/>
<dbReference type="OrthoDB" id="4158087at2759"/>
<gene>
    <name evidence="1" type="ORF">BO70DRAFT_430957</name>
</gene>
<dbReference type="STRING" id="1448321.A0A317VRK7"/>
<dbReference type="PANTHER" id="PTHR37540:SF9">
    <property type="entry name" value="ZN(2)-C6 FUNGAL-TYPE DOMAIN-CONTAINING PROTEIN"/>
    <property type="match status" value="1"/>
</dbReference>
<evidence type="ECO:0000313" key="2">
    <source>
        <dbReference type="Proteomes" id="UP000247233"/>
    </source>
</evidence>
<protein>
    <recommendedName>
        <fullName evidence="3">Transcription factor domain-containing protein</fullName>
    </recommendedName>
</protein>
<dbReference type="EMBL" id="MSFL01000021">
    <property type="protein sequence ID" value="PWY75522.1"/>
    <property type="molecule type" value="Genomic_DNA"/>
</dbReference>
<dbReference type="RefSeq" id="XP_025397488.1">
    <property type="nucleotide sequence ID" value="XM_025548197.1"/>
</dbReference>
<proteinExistence type="predicted"/>
<dbReference type="AlphaFoldDB" id="A0A317VRK7"/>
<accession>A0A317VRK7</accession>
<evidence type="ECO:0000313" key="1">
    <source>
        <dbReference type="EMBL" id="PWY75522.1"/>
    </source>
</evidence>
<organism evidence="1 2">
    <name type="scientific">Aspergillus heteromorphus CBS 117.55</name>
    <dbReference type="NCBI Taxonomy" id="1448321"/>
    <lineage>
        <taxon>Eukaryota</taxon>
        <taxon>Fungi</taxon>
        <taxon>Dikarya</taxon>
        <taxon>Ascomycota</taxon>
        <taxon>Pezizomycotina</taxon>
        <taxon>Eurotiomycetes</taxon>
        <taxon>Eurotiomycetidae</taxon>
        <taxon>Eurotiales</taxon>
        <taxon>Aspergillaceae</taxon>
        <taxon>Aspergillus</taxon>
        <taxon>Aspergillus subgen. Circumdati</taxon>
    </lineage>
</organism>
<evidence type="ECO:0008006" key="3">
    <source>
        <dbReference type="Google" id="ProtNLM"/>
    </source>
</evidence>
<dbReference type="Pfam" id="PF11951">
    <property type="entry name" value="Fungal_trans_2"/>
    <property type="match status" value="1"/>
</dbReference>
<dbReference type="InterPro" id="IPR021858">
    <property type="entry name" value="Fun_TF"/>
</dbReference>
<name>A0A317VRK7_9EURO</name>
<reference evidence="1 2" key="1">
    <citation type="submission" date="2016-12" db="EMBL/GenBank/DDBJ databases">
        <title>The genomes of Aspergillus section Nigri reveals drivers in fungal speciation.</title>
        <authorList>
            <consortium name="DOE Joint Genome Institute"/>
            <person name="Vesth T.C."/>
            <person name="Nybo J."/>
            <person name="Theobald S."/>
            <person name="Brandl J."/>
            <person name="Frisvad J.C."/>
            <person name="Nielsen K.F."/>
            <person name="Lyhne E.K."/>
            <person name="Kogle M.E."/>
            <person name="Kuo A."/>
            <person name="Riley R."/>
            <person name="Clum A."/>
            <person name="Nolan M."/>
            <person name="Lipzen A."/>
            <person name="Salamov A."/>
            <person name="Henrissat B."/>
            <person name="Wiebenga A."/>
            <person name="De Vries R.P."/>
            <person name="Grigoriev I.V."/>
            <person name="Mortensen U.H."/>
            <person name="Andersen M.R."/>
            <person name="Baker S.E."/>
        </authorList>
    </citation>
    <scope>NUCLEOTIDE SEQUENCE [LARGE SCALE GENOMIC DNA]</scope>
    <source>
        <strain evidence="1 2">CBS 117.55</strain>
    </source>
</reference>
<dbReference type="VEuPathDB" id="FungiDB:BO70DRAFT_430957"/>
<keyword evidence="2" id="KW-1185">Reference proteome</keyword>
<comment type="caution">
    <text evidence="1">The sequence shown here is derived from an EMBL/GenBank/DDBJ whole genome shotgun (WGS) entry which is preliminary data.</text>
</comment>